<organism evidence="2">
    <name type="scientific">Kwoniella pini CBS 10737</name>
    <dbReference type="NCBI Taxonomy" id="1296096"/>
    <lineage>
        <taxon>Eukaryota</taxon>
        <taxon>Fungi</taxon>
        <taxon>Dikarya</taxon>
        <taxon>Basidiomycota</taxon>
        <taxon>Agaricomycotina</taxon>
        <taxon>Tremellomycetes</taxon>
        <taxon>Tremellales</taxon>
        <taxon>Cryptococcaceae</taxon>
        <taxon>Kwoniella</taxon>
    </lineage>
</organism>
<evidence type="ECO:0000313" key="3">
    <source>
        <dbReference type="EMBL" id="WWC71327.1"/>
    </source>
</evidence>
<accession>A0A1B9I4P6</accession>
<dbReference type="EMBL" id="CP144525">
    <property type="protein sequence ID" value="WWC71327.1"/>
    <property type="molecule type" value="Genomic_DNA"/>
</dbReference>
<proteinExistence type="predicted"/>
<gene>
    <name evidence="2" type="ORF">I206_03810</name>
    <name evidence="3" type="ORF">I206_105281</name>
</gene>
<reference evidence="2" key="1">
    <citation type="submission" date="2013-07" db="EMBL/GenBank/DDBJ databases">
        <title>The Genome Sequence of Cryptococcus pinus CBS10737.</title>
        <authorList>
            <consortium name="The Broad Institute Genome Sequencing Platform"/>
            <person name="Cuomo C."/>
            <person name="Litvintseva A."/>
            <person name="Chen Y."/>
            <person name="Heitman J."/>
            <person name="Sun S."/>
            <person name="Springer D."/>
            <person name="Dromer F."/>
            <person name="Young S.K."/>
            <person name="Zeng Q."/>
            <person name="Gargeya S."/>
            <person name="Fitzgerald M."/>
            <person name="Abouelleil A."/>
            <person name="Alvarado L."/>
            <person name="Berlin A.M."/>
            <person name="Chapman S.B."/>
            <person name="Dewar J."/>
            <person name="Goldberg J."/>
            <person name="Griggs A."/>
            <person name="Gujja S."/>
            <person name="Hansen M."/>
            <person name="Howarth C."/>
            <person name="Imamovic A."/>
            <person name="Larimer J."/>
            <person name="McCowan C."/>
            <person name="Murphy C."/>
            <person name="Pearson M."/>
            <person name="Priest M."/>
            <person name="Roberts A."/>
            <person name="Saif S."/>
            <person name="Shea T."/>
            <person name="Sykes S."/>
            <person name="Wortman J."/>
            <person name="Nusbaum C."/>
            <person name="Birren B."/>
        </authorList>
    </citation>
    <scope>NUCLEOTIDE SEQUENCE [LARGE SCALE GENOMIC DNA]</scope>
    <source>
        <strain evidence="2">CBS 10737</strain>
    </source>
</reference>
<dbReference type="Proteomes" id="UP000094020">
    <property type="component" value="Chromosome 7"/>
</dbReference>
<dbReference type="KEGG" id="kpin:30172179"/>
<dbReference type="GeneID" id="30172179"/>
<reference evidence="3" key="2">
    <citation type="submission" date="2013-07" db="EMBL/GenBank/DDBJ databases">
        <authorList>
            <consortium name="The Broad Institute Genome Sequencing Platform"/>
            <person name="Cuomo C."/>
            <person name="Litvintseva A."/>
            <person name="Chen Y."/>
            <person name="Heitman J."/>
            <person name="Sun S."/>
            <person name="Springer D."/>
            <person name="Dromer F."/>
            <person name="Young S.K."/>
            <person name="Zeng Q."/>
            <person name="Gargeya S."/>
            <person name="Fitzgerald M."/>
            <person name="Abouelleil A."/>
            <person name="Alvarado L."/>
            <person name="Berlin A.M."/>
            <person name="Chapman S.B."/>
            <person name="Dewar J."/>
            <person name="Goldberg J."/>
            <person name="Griggs A."/>
            <person name="Gujja S."/>
            <person name="Hansen M."/>
            <person name="Howarth C."/>
            <person name="Imamovic A."/>
            <person name="Larimer J."/>
            <person name="McCowan C."/>
            <person name="Murphy C."/>
            <person name="Pearson M."/>
            <person name="Priest M."/>
            <person name="Roberts A."/>
            <person name="Saif S."/>
            <person name="Shea T."/>
            <person name="Sykes S."/>
            <person name="Wortman J."/>
            <person name="Nusbaum C."/>
            <person name="Birren B."/>
        </authorList>
    </citation>
    <scope>NUCLEOTIDE SEQUENCE</scope>
    <source>
        <strain evidence="3">CBS 10737</strain>
    </source>
</reference>
<evidence type="ECO:0000313" key="4">
    <source>
        <dbReference type="Proteomes" id="UP000094020"/>
    </source>
</evidence>
<reference evidence="2" key="3">
    <citation type="submission" date="2016-07" db="EMBL/GenBank/DDBJ databases">
        <title>Evolution of pathogenesis and genome organization in the Tremellales.</title>
        <authorList>
            <person name="Cuomo C."/>
            <person name="Litvintseva A."/>
            <person name="Heitman J."/>
            <person name="Chen Y."/>
            <person name="Sun S."/>
            <person name="Springer D."/>
            <person name="Dromer F."/>
            <person name="Young S."/>
            <person name="Zeng Q."/>
            <person name="Chapman S."/>
            <person name="Gujja S."/>
            <person name="Saif S."/>
            <person name="Birren B."/>
        </authorList>
    </citation>
    <scope>NUCLEOTIDE SEQUENCE</scope>
    <source>
        <strain evidence="2">CBS 10737</strain>
    </source>
</reference>
<sequence length="141" mass="15764">MFKPFYYLLITLGSSYVVSADASDEPQTTSPTEQPNGLYIQSSKGYSAQNLVEDEIKWEVEGGEAALLNFHDNDGYGHPRQSFRVTTPESQYKCSAVIAKAAEDRYYFNLTDVPRCSSSSTCHGDDWLVICWEDVTTLLQG</sequence>
<evidence type="ECO:0000256" key="1">
    <source>
        <dbReference type="SAM" id="SignalP"/>
    </source>
</evidence>
<reference evidence="3" key="4">
    <citation type="submission" date="2024-02" db="EMBL/GenBank/DDBJ databases">
        <title>Comparative genomics of Cryptococcus and Kwoniella reveals pathogenesis evolution and contrasting modes of karyotype evolution via chromosome fusion or intercentromeric recombination.</title>
        <authorList>
            <person name="Coelho M.A."/>
            <person name="David-Palma M."/>
            <person name="Shea T."/>
            <person name="Bowers K."/>
            <person name="McGinley-Smith S."/>
            <person name="Mohammad A.W."/>
            <person name="Gnirke A."/>
            <person name="Yurkov A.M."/>
            <person name="Nowrousian M."/>
            <person name="Sun S."/>
            <person name="Cuomo C.A."/>
            <person name="Heitman J."/>
        </authorList>
    </citation>
    <scope>NUCLEOTIDE SEQUENCE</scope>
    <source>
        <strain evidence="3">CBS 10737</strain>
    </source>
</reference>
<protein>
    <submittedName>
        <fullName evidence="2">Uncharacterized protein</fullName>
    </submittedName>
</protein>
<dbReference type="AlphaFoldDB" id="A0A1B9I4P6"/>
<feature type="chain" id="PRO_5008628416" evidence="1">
    <location>
        <begin position="21"/>
        <end position="141"/>
    </location>
</feature>
<keyword evidence="1" id="KW-0732">Signal</keyword>
<name>A0A1B9I4P6_9TREE</name>
<feature type="signal peptide" evidence="1">
    <location>
        <begin position="1"/>
        <end position="20"/>
    </location>
</feature>
<dbReference type="RefSeq" id="XP_019011705.1">
    <property type="nucleotide sequence ID" value="XM_019155551.1"/>
</dbReference>
<dbReference type="EMBL" id="KI894010">
    <property type="protein sequence ID" value="OCF50486.1"/>
    <property type="molecule type" value="Genomic_DNA"/>
</dbReference>
<evidence type="ECO:0000313" key="2">
    <source>
        <dbReference type="EMBL" id="OCF50486.1"/>
    </source>
</evidence>
<keyword evidence="4" id="KW-1185">Reference proteome</keyword>